<accession>A0ACB8ST62</accession>
<dbReference type="Proteomes" id="UP000814140">
    <property type="component" value="Unassembled WGS sequence"/>
</dbReference>
<gene>
    <name evidence="1" type="ORF">BV25DRAFT_1187023</name>
</gene>
<evidence type="ECO:0000313" key="1">
    <source>
        <dbReference type="EMBL" id="KAI0058896.1"/>
    </source>
</evidence>
<reference evidence="1" key="1">
    <citation type="submission" date="2021-03" db="EMBL/GenBank/DDBJ databases">
        <authorList>
            <consortium name="DOE Joint Genome Institute"/>
            <person name="Ahrendt S."/>
            <person name="Looney B.P."/>
            <person name="Miyauchi S."/>
            <person name="Morin E."/>
            <person name="Drula E."/>
            <person name="Courty P.E."/>
            <person name="Chicoki N."/>
            <person name="Fauchery L."/>
            <person name="Kohler A."/>
            <person name="Kuo A."/>
            <person name="Labutti K."/>
            <person name="Pangilinan J."/>
            <person name="Lipzen A."/>
            <person name="Riley R."/>
            <person name="Andreopoulos W."/>
            <person name="He G."/>
            <person name="Johnson J."/>
            <person name="Barry K.W."/>
            <person name="Grigoriev I.V."/>
            <person name="Nagy L."/>
            <person name="Hibbett D."/>
            <person name="Henrissat B."/>
            <person name="Matheny P.B."/>
            <person name="Labbe J."/>
            <person name="Martin F."/>
        </authorList>
    </citation>
    <scope>NUCLEOTIDE SEQUENCE</scope>
    <source>
        <strain evidence="1">HHB10654</strain>
    </source>
</reference>
<comment type="caution">
    <text evidence="1">The sequence shown here is derived from an EMBL/GenBank/DDBJ whole genome shotgun (WGS) entry which is preliminary data.</text>
</comment>
<name>A0ACB8ST62_9AGAM</name>
<proteinExistence type="predicted"/>
<protein>
    <submittedName>
        <fullName evidence="1">Cytochrome P450</fullName>
    </submittedName>
</protein>
<keyword evidence="2" id="KW-1185">Reference proteome</keyword>
<organism evidence="1 2">
    <name type="scientific">Artomyces pyxidatus</name>
    <dbReference type="NCBI Taxonomy" id="48021"/>
    <lineage>
        <taxon>Eukaryota</taxon>
        <taxon>Fungi</taxon>
        <taxon>Dikarya</taxon>
        <taxon>Basidiomycota</taxon>
        <taxon>Agaricomycotina</taxon>
        <taxon>Agaricomycetes</taxon>
        <taxon>Russulales</taxon>
        <taxon>Auriscalpiaceae</taxon>
        <taxon>Artomyces</taxon>
    </lineage>
</organism>
<reference evidence="1" key="2">
    <citation type="journal article" date="2022" name="New Phytol.">
        <title>Evolutionary transition to the ectomycorrhizal habit in the genomes of a hyperdiverse lineage of mushroom-forming fungi.</title>
        <authorList>
            <person name="Looney B."/>
            <person name="Miyauchi S."/>
            <person name="Morin E."/>
            <person name="Drula E."/>
            <person name="Courty P.E."/>
            <person name="Kohler A."/>
            <person name="Kuo A."/>
            <person name="LaButti K."/>
            <person name="Pangilinan J."/>
            <person name="Lipzen A."/>
            <person name="Riley R."/>
            <person name="Andreopoulos W."/>
            <person name="He G."/>
            <person name="Johnson J."/>
            <person name="Nolan M."/>
            <person name="Tritt A."/>
            <person name="Barry K.W."/>
            <person name="Grigoriev I.V."/>
            <person name="Nagy L.G."/>
            <person name="Hibbett D."/>
            <person name="Henrissat B."/>
            <person name="Matheny P.B."/>
            <person name="Labbe J."/>
            <person name="Martin F.M."/>
        </authorList>
    </citation>
    <scope>NUCLEOTIDE SEQUENCE</scope>
    <source>
        <strain evidence="1">HHB10654</strain>
    </source>
</reference>
<dbReference type="EMBL" id="MU277231">
    <property type="protein sequence ID" value="KAI0058896.1"/>
    <property type="molecule type" value="Genomic_DNA"/>
</dbReference>
<sequence length="534" mass="59896">MTWDAAASLSFAATVLLLFAFARRRLRQTGLRHLPSPPNGSFFTGNFTQMFRFDAAQFHEHINRTYGRVIRITGVFGESRLVISDTTAVSRILVKDRHVFEEADWFLASNHRIVGPGILSTKSAQHRRQRKMLHPVFSIKHMRVLTPLFHRVARQLDAALQEKVGDGPQEVQILDWLARLALELIAQGGLGYSFDALNPDRGVHDFDAALKEYMPTVSRLYFLRTLAHLIPNWPAWLLRGLAKALPIPMLHKIVKISDVAHKHSVQIFEEKLTLLAQGDDPVMGEDLITVFMRENMKAPGKDRLTDEEIIAQMTTLLIAATETTSSAVARILHVLAHNPDAQERLRREFHDAGGGDLDYTSLHSLPYLDAVCRETLRLYPPNKFIPRVCQADTSIPLSKPIETSRGEVSSLYIPRGTNLLVNVAGVQHDPDIWGMDADVWKPDRFLEPFPESVTKARIPGVYANSLVFSGGRRACIGFKFAQLEIKVALLHLVRAYRITPSKTEVVWRYGGVTTPSAKGSDGAGMEMPIVLERI</sequence>
<evidence type="ECO:0000313" key="2">
    <source>
        <dbReference type="Proteomes" id="UP000814140"/>
    </source>
</evidence>